<keyword evidence="9" id="KW-1185">Reference proteome</keyword>
<dbReference type="NCBIfam" id="TIGR00231">
    <property type="entry name" value="small_GTP"/>
    <property type="match status" value="1"/>
</dbReference>
<dbReference type="OrthoDB" id="361630at2759"/>
<dbReference type="Gene3D" id="2.40.30.10">
    <property type="entry name" value="Translation factors"/>
    <property type="match status" value="2"/>
</dbReference>
<dbReference type="InterPro" id="IPR027417">
    <property type="entry name" value="P-loop_NTPase"/>
</dbReference>
<dbReference type="InterPro" id="IPR015760">
    <property type="entry name" value="TIF_IF2"/>
</dbReference>
<dbReference type="Gene3D" id="3.40.50.10050">
    <property type="entry name" value="Translation initiation factor IF- 2, domain 3"/>
    <property type="match status" value="1"/>
</dbReference>
<keyword evidence="5" id="KW-0342">GTP-binding</keyword>
<comment type="caution">
    <text evidence="8">The sequence shown here is derived from an EMBL/GenBank/DDBJ whole genome shotgun (WGS) entry which is preliminary data.</text>
</comment>
<dbReference type="GO" id="GO:0005737">
    <property type="term" value="C:cytoplasm"/>
    <property type="evidence" value="ECO:0007669"/>
    <property type="project" value="TreeGrafter"/>
</dbReference>
<dbReference type="Pfam" id="PF22042">
    <property type="entry name" value="EF-G_D2"/>
    <property type="match status" value="1"/>
</dbReference>
<dbReference type="FunFam" id="3.40.50.10050:FF:000001">
    <property type="entry name" value="Translation initiation factor IF-2"/>
    <property type="match status" value="1"/>
</dbReference>
<evidence type="ECO:0000256" key="6">
    <source>
        <dbReference type="ARBA" id="ARBA00025162"/>
    </source>
</evidence>
<dbReference type="GO" id="GO:0003924">
    <property type="term" value="F:GTPase activity"/>
    <property type="evidence" value="ECO:0007669"/>
    <property type="project" value="InterPro"/>
</dbReference>
<dbReference type="InterPro" id="IPR053905">
    <property type="entry name" value="EF-G-like_DII"/>
</dbReference>
<dbReference type="InterPro" id="IPR005225">
    <property type="entry name" value="Small_GTP-bd"/>
</dbReference>
<name>A0A1R2CKS2_9CILI</name>
<evidence type="ECO:0000256" key="2">
    <source>
        <dbReference type="ARBA" id="ARBA00022540"/>
    </source>
</evidence>
<sequence length="683" mass="76732">MFLKAISRFSISACRSYFKKQPKLNLHKIKKYVQVSKDLTLEHLALKIGVSTLDLTEAYLEIEGGTSVDCDILLSQETTEILINEFNCLPVWLEQEEKVFRPPVVTIMGHVDHGKTTLLDCLRNSSICATEYGGITQSIGAFSVKASDGQNITFIDTPGHLAFSDMRARGAEITDIIVLVVCAVEGVQPQTVECIEHAKSWEVPIIVALNKVDLSAAEVERVEMQLLKVGLELDKFGGDVLHVPISAKKKINIEKLEEAILFKSELMELKDVRDVMARGYVLESRFLEGRGSLCSVIVKRGTLKVGDCIAAGGSYGTVKKLINENGKDIKSISLSEAAELIGLKSLPRSGDRFMAVHSLDKARSVAERKISERSRAAYYESKSKEVKVVIPSITYDERQQIRNRNIAPLVKRLKEELEDVETGVKSSFEVKSLNQMHKKSEKPIQEQIDMISELFQEKLEADGLRLILKAHNFGMLEAVEKSIKQIEFTRKIPITIIKSEVGNISLEDVKISEEFDAPIFCMNIKIDKTIMSKAIKANVPIKSHKIIYHLLDDIEKIIKDKFESKTEVIHGKALVKNIFIVTQGKVKTKVAGIEVIDGTLIKRMLFKVSRKDEVIASELRAESLKIHKENAKEVKKGMECGIMLESFEELKEGDILTSYEVKDLPKLFKNERVEIQDFEVKDK</sequence>
<evidence type="ECO:0000259" key="7">
    <source>
        <dbReference type="PROSITE" id="PS51722"/>
    </source>
</evidence>
<evidence type="ECO:0000256" key="5">
    <source>
        <dbReference type="ARBA" id="ARBA00023134"/>
    </source>
</evidence>
<dbReference type="InterPro" id="IPR000795">
    <property type="entry name" value="T_Tr_GTP-bd_dom"/>
</dbReference>
<protein>
    <recommendedName>
        <fullName evidence="7">Tr-type G domain-containing protein</fullName>
    </recommendedName>
</protein>
<feature type="domain" description="Tr-type G" evidence="7">
    <location>
        <begin position="100"/>
        <end position="270"/>
    </location>
</feature>
<organism evidence="8 9">
    <name type="scientific">Stentor coeruleus</name>
    <dbReference type="NCBI Taxonomy" id="5963"/>
    <lineage>
        <taxon>Eukaryota</taxon>
        <taxon>Sar</taxon>
        <taxon>Alveolata</taxon>
        <taxon>Ciliophora</taxon>
        <taxon>Postciliodesmatophora</taxon>
        <taxon>Heterotrichea</taxon>
        <taxon>Heterotrichida</taxon>
        <taxon>Stentoridae</taxon>
        <taxon>Stentor</taxon>
    </lineage>
</organism>
<dbReference type="Pfam" id="PF11987">
    <property type="entry name" value="IF-2"/>
    <property type="match status" value="1"/>
</dbReference>
<dbReference type="FunFam" id="3.40.50.300:FF:000019">
    <property type="entry name" value="Translation initiation factor IF-2"/>
    <property type="match status" value="1"/>
</dbReference>
<dbReference type="PANTHER" id="PTHR43381:SF20">
    <property type="entry name" value="TRANSLATION INITIATION FACTOR IF-2, MITOCHONDRIAL"/>
    <property type="match status" value="1"/>
</dbReference>
<dbReference type="PROSITE" id="PS51722">
    <property type="entry name" value="G_TR_2"/>
    <property type="match status" value="1"/>
</dbReference>
<dbReference type="FunFam" id="2.40.30.10:FF:000008">
    <property type="entry name" value="Translation initiation factor IF-2"/>
    <property type="match status" value="1"/>
</dbReference>
<comment type="function">
    <text evidence="6">One of the essential components for the initiation of protein synthesis. Protects formylmethionyl-tRNA from spontaneous hydrolysis and promotes its binding to the 30S ribosomal subunits. Also involved in the hydrolysis of GTP during the formation of the 70S ribosomal complex.</text>
</comment>
<dbReference type="Pfam" id="PF00009">
    <property type="entry name" value="GTP_EFTU"/>
    <property type="match status" value="1"/>
</dbReference>
<dbReference type="AlphaFoldDB" id="A0A1R2CKS2"/>
<dbReference type="SUPFAM" id="SSF50447">
    <property type="entry name" value="Translation proteins"/>
    <property type="match status" value="2"/>
</dbReference>
<dbReference type="PANTHER" id="PTHR43381">
    <property type="entry name" value="TRANSLATION INITIATION FACTOR IF-2-RELATED"/>
    <property type="match status" value="1"/>
</dbReference>
<dbReference type="Gene3D" id="3.40.50.300">
    <property type="entry name" value="P-loop containing nucleotide triphosphate hydrolases"/>
    <property type="match status" value="1"/>
</dbReference>
<dbReference type="CDD" id="cd03702">
    <property type="entry name" value="IF2_mtIF2_II"/>
    <property type="match status" value="1"/>
</dbReference>
<keyword evidence="4" id="KW-0648">Protein biosynthesis</keyword>
<dbReference type="InterPro" id="IPR023115">
    <property type="entry name" value="TIF_IF2_dom3"/>
</dbReference>
<gene>
    <name evidence="8" type="ORF">SteCoe_8268</name>
</gene>
<dbReference type="GO" id="GO:0003743">
    <property type="term" value="F:translation initiation factor activity"/>
    <property type="evidence" value="ECO:0007669"/>
    <property type="project" value="UniProtKB-KW"/>
</dbReference>
<evidence type="ECO:0000256" key="4">
    <source>
        <dbReference type="ARBA" id="ARBA00022917"/>
    </source>
</evidence>
<dbReference type="GO" id="GO:0005525">
    <property type="term" value="F:GTP binding"/>
    <property type="evidence" value="ECO:0007669"/>
    <property type="project" value="UniProtKB-KW"/>
</dbReference>
<keyword evidence="3" id="KW-0547">Nucleotide-binding</keyword>
<dbReference type="CDD" id="cd01887">
    <property type="entry name" value="IF2_eIF5B"/>
    <property type="match status" value="1"/>
</dbReference>
<dbReference type="SUPFAM" id="SSF52540">
    <property type="entry name" value="P-loop containing nucleoside triphosphate hydrolases"/>
    <property type="match status" value="1"/>
</dbReference>
<evidence type="ECO:0000313" key="8">
    <source>
        <dbReference type="EMBL" id="OMJ89565.1"/>
    </source>
</evidence>
<dbReference type="InterPro" id="IPR044145">
    <property type="entry name" value="IF2_II"/>
</dbReference>
<evidence type="ECO:0000256" key="1">
    <source>
        <dbReference type="ARBA" id="ARBA00007733"/>
    </source>
</evidence>
<evidence type="ECO:0000256" key="3">
    <source>
        <dbReference type="ARBA" id="ARBA00022741"/>
    </source>
</evidence>
<dbReference type="InterPro" id="IPR036925">
    <property type="entry name" value="TIF_IF2_dom3_sf"/>
</dbReference>
<keyword evidence="2" id="KW-0396">Initiation factor</keyword>
<dbReference type="EMBL" id="MPUH01000123">
    <property type="protein sequence ID" value="OMJ89565.1"/>
    <property type="molecule type" value="Genomic_DNA"/>
</dbReference>
<dbReference type="InterPro" id="IPR009000">
    <property type="entry name" value="Transl_B-barrel_sf"/>
</dbReference>
<accession>A0A1R2CKS2</accession>
<evidence type="ECO:0000313" key="9">
    <source>
        <dbReference type="Proteomes" id="UP000187209"/>
    </source>
</evidence>
<proteinExistence type="inferred from homology"/>
<comment type="similarity">
    <text evidence="1">Belongs to the TRAFAC class translation factor GTPase superfamily. Classic translation factor GTPase family. IF-2 subfamily.</text>
</comment>
<reference evidence="8 9" key="1">
    <citation type="submission" date="2016-11" db="EMBL/GenBank/DDBJ databases">
        <title>The macronuclear genome of Stentor coeruleus: a giant cell with tiny introns.</title>
        <authorList>
            <person name="Slabodnick M."/>
            <person name="Ruby J.G."/>
            <person name="Reiff S.B."/>
            <person name="Swart E.C."/>
            <person name="Gosai S."/>
            <person name="Prabakaran S."/>
            <person name="Witkowska E."/>
            <person name="Larue G.E."/>
            <person name="Fisher S."/>
            <person name="Freeman R.M."/>
            <person name="Gunawardena J."/>
            <person name="Chu W."/>
            <person name="Stover N.A."/>
            <person name="Gregory B.D."/>
            <person name="Nowacki M."/>
            <person name="Derisi J."/>
            <person name="Roy S.W."/>
            <person name="Marshall W.F."/>
            <person name="Sood P."/>
        </authorList>
    </citation>
    <scope>NUCLEOTIDE SEQUENCE [LARGE SCALE GENOMIC DNA]</scope>
    <source>
        <strain evidence="8">WM001</strain>
    </source>
</reference>
<dbReference type="Proteomes" id="UP000187209">
    <property type="component" value="Unassembled WGS sequence"/>
</dbReference>
<dbReference type="SUPFAM" id="SSF52156">
    <property type="entry name" value="Initiation factor IF2/eIF5b, domain 3"/>
    <property type="match status" value="1"/>
</dbReference>